<organism evidence="2 3">
    <name type="scientific">Ephemerocybe angulata</name>
    <dbReference type="NCBI Taxonomy" id="980116"/>
    <lineage>
        <taxon>Eukaryota</taxon>
        <taxon>Fungi</taxon>
        <taxon>Dikarya</taxon>
        <taxon>Basidiomycota</taxon>
        <taxon>Agaricomycotina</taxon>
        <taxon>Agaricomycetes</taxon>
        <taxon>Agaricomycetidae</taxon>
        <taxon>Agaricales</taxon>
        <taxon>Agaricineae</taxon>
        <taxon>Psathyrellaceae</taxon>
        <taxon>Ephemerocybe</taxon>
    </lineage>
</organism>
<name>A0A8H6HE75_9AGAR</name>
<reference evidence="2 3" key="1">
    <citation type="submission" date="2020-07" db="EMBL/GenBank/DDBJ databases">
        <title>Comparative genomics of pyrophilous fungi reveals a link between fire events and developmental genes.</title>
        <authorList>
            <consortium name="DOE Joint Genome Institute"/>
            <person name="Steindorff A.S."/>
            <person name="Carver A."/>
            <person name="Calhoun S."/>
            <person name="Stillman K."/>
            <person name="Liu H."/>
            <person name="Lipzen A."/>
            <person name="Pangilinan J."/>
            <person name="Labutti K."/>
            <person name="Bruns T.D."/>
            <person name="Grigoriev I.V."/>
        </authorList>
    </citation>
    <scope>NUCLEOTIDE SEQUENCE [LARGE SCALE GENOMIC DNA]</scope>
    <source>
        <strain evidence="2 3">CBS 144469</strain>
    </source>
</reference>
<gene>
    <name evidence="2" type="ORF">DFP72DRAFT_824552</name>
</gene>
<proteinExistence type="predicted"/>
<evidence type="ECO:0008006" key="4">
    <source>
        <dbReference type="Google" id="ProtNLM"/>
    </source>
</evidence>
<evidence type="ECO:0000313" key="3">
    <source>
        <dbReference type="Proteomes" id="UP000521943"/>
    </source>
</evidence>
<evidence type="ECO:0000256" key="1">
    <source>
        <dbReference type="SAM" id="MobiDB-lite"/>
    </source>
</evidence>
<dbReference type="Proteomes" id="UP000521943">
    <property type="component" value="Unassembled WGS sequence"/>
</dbReference>
<dbReference type="OrthoDB" id="3253907at2759"/>
<sequence>MDVKEKWNPTATEHDLDEILDTTNHIRAHLNLPRSEYLFEGALSDYGDIENGFRAFLPTTAWADAPLRVSPNNTLHEPFTRVDLHTATALLPDHNTAAGFSITFGDSPERNTTGRTPAGAPVTQDYSTLTALCRLMRITDTSENLRIGIRSKSVIHSLTTRLQTLEDTNWTGTPYGDILRPLVALLRTRRGLTIFSEQERPRGPDNQQALVAAREAASDQTCPPECVPQPPASQVITGAKLAKLTQAQIYRLMLNFSNEKQKARPSTVRVLNETKLSARARLKAEVTSEEIWKSIRGTNIIQKKVRAFLWKLLHDALPCGKSWGDDPVYVARADCPACSKTESAKHILTECRATGQGRIWELTKALLAQAGITWDIPKCVGDILTCGIPSKVDSLEPGQQRLLTITVSESAWLIWTSRCKWIIEGEGKRENEITANEATNKWNTMIDSKLNFDIMASNRERYDAKAVKEELVLETWSTVIDKKDKLMQSLKCHRNTGVLAGRGLAVRRPPGRNR</sequence>
<feature type="region of interest" description="Disordered" evidence="1">
    <location>
        <begin position="103"/>
        <end position="122"/>
    </location>
</feature>
<keyword evidence="3" id="KW-1185">Reference proteome</keyword>
<evidence type="ECO:0000313" key="2">
    <source>
        <dbReference type="EMBL" id="KAF6745425.1"/>
    </source>
</evidence>
<dbReference type="AlphaFoldDB" id="A0A8H6HE75"/>
<comment type="caution">
    <text evidence="2">The sequence shown here is derived from an EMBL/GenBank/DDBJ whole genome shotgun (WGS) entry which is preliminary data.</text>
</comment>
<protein>
    <recommendedName>
        <fullName evidence="4">Reverse transcriptase zinc-binding domain-containing protein</fullName>
    </recommendedName>
</protein>
<accession>A0A8H6HE75</accession>
<dbReference type="EMBL" id="JACGCI010000106">
    <property type="protein sequence ID" value="KAF6745425.1"/>
    <property type="molecule type" value="Genomic_DNA"/>
</dbReference>